<evidence type="ECO:0008006" key="5">
    <source>
        <dbReference type="Google" id="ProtNLM"/>
    </source>
</evidence>
<name>A0A833WXV3_PHYIN</name>
<evidence type="ECO:0000313" key="3">
    <source>
        <dbReference type="EMBL" id="KAF4135324.1"/>
    </source>
</evidence>
<evidence type="ECO:0000313" key="4">
    <source>
        <dbReference type="Proteomes" id="UP000602510"/>
    </source>
</evidence>
<protein>
    <recommendedName>
        <fullName evidence="5">Transmembrane protein</fullName>
    </recommendedName>
</protein>
<feature type="transmembrane region" description="Helical" evidence="1">
    <location>
        <begin position="43"/>
        <end position="59"/>
    </location>
</feature>
<reference evidence="2" key="1">
    <citation type="submission" date="2020-04" db="EMBL/GenBank/DDBJ databases">
        <title>Hybrid Assembly of Korean Phytophthora infestans isolates.</title>
        <authorList>
            <person name="Prokchorchik M."/>
            <person name="Lee Y."/>
            <person name="Seo J."/>
            <person name="Cho J.-H."/>
            <person name="Park Y.-E."/>
            <person name="Jang D.-C."/>
            <person name="Im J.-S."/>
            <person name="Choi J.-G."/>
            <person name="Park H.-J."/>
            <person name="Lee G.-B."/>
            <person name="Lee Y.-G."/>
            <person name="Hong S.-Y."/>
            <person name="Cho K."/>
            <person name="Sohn K.H."/>
        </authorList>
    </citation>
    <scope>NUCLEOTIDE SEQUENCE</scope>
    <source>
        <strain evidence="2">KR_1_A1</strain>
        <strain evidence="3">KR_2_A2</strain>
    </source>
</reference>
<proteinExistence type="predicted"/>
<evidence type="ECO:0000256" key="1">
    <source>
        <dbReference type="SAM" id="Phobius"/>
    </source>
</evidence>
<comment type="caution">
    <text evidence="2">The sequence shown here is derived from an EMBL/GenBank/DDBJ whole genome shotgun (WGS) entry which is preliminary data.</text>
</comment>
<sequence length="83" mass="9461">MPYEMSASSLKMHASALLELELPLRRFLLRIEMRRHQLHAGRLYGWAMLGFAGLYFLSADVHPVGVARAFYGLLERLSTSEPL</sequence>
<dbReference type="Proteomes" id="UP000602510">
    <property type="component" value="Unassembled WGS sequence"/>
</dbReference>
<accession>A0A833WXV3</accession>
<dbReference type="EMBL" id="JAACNO010002170">
    <property type="protein sequence ID" value="KAF4135324.1"/>
    <property type="molecule type" value="Genomic_DNA"/>
</dbReference>
<keyword evidence="1" id="KW-1133">Transmembrane helix</keyword>
<organism evidence="2 4">
    <name type="scientific">Phytophthora infestans</name>
    <name type="common">Potato late blight agent</name>
    <name type="synonym">Botrytis infestans</name>
    <dbReference type="NCBI Taxonomy" id="4787"/>
    <lineage>
        <taxon>Eukaryota</taxon>
        <taxon>Sar</taxon>
        <taxon>Stramenopiles</taxon>
        <taxon>Oomycota</taxon>
        <taxon>Peronosporomycetes</taxon>
        <taxon>Peronosporales</taxon>
        <taxon>Peronosporaceae</taxon>
        <taxon>Phytophthora</taxon>
    </lineage>
</organism>
<keyword evidence="4" id="KW-1185">Reference proteome</keyword>
<evidence type="ECO:0000313" key="2">
    <source>
        <dbReference type="EMBL" id="KAF4041721.1"/>
    </source>
</evidence>
<dbReference type="Proteomes" id="UP000704712">
    <property type="component" value="Unassembled WGS sequence"/>
</dbReference>
<dbReference type="AlphaFoldDB" id="A0A833WXV3"/>
<dbReference type="EMBL" id="WSZM01000115">
    <property type="protein sequence ID" value="KAF4041721.1"/>
    <property type="molecule type" value="Genomic_DNA"/>
</dbReference>
<keyword evidence="1" id="KW-0472">Membrane</keyword>
<keyword evidence="1" id="KW-0812">Transmembrane</keyword>
<gene>
    <name evidence="2" type="ORF">GN244_ATG06038</name>
    <name evidence="3" type="ORF">GN958_ATG15512</name>
</gene>